<protein>
    <recommendedName>
        <fullName evidence="1">BPTI/Kunitz inhibitor domain-containing protein</fullName>
    </recommendedName>
</protein>
<keyword evidence="3" id="KW-1185">Reference proteome</keyword>
<evidence type="ECO:0000313" key="2">
    <source>
        <dbReference type="EMBL" id="MFH4981974.1"/>
    </source>
</evidence>
<dbReference type="InterPro" id="IPR036880">
    <property type="entry name" value="Kunitz_BPTI_sf"/>
</dbReference>
<name>A0ABD6EPS6_9BILA</name>
<evidence type="ECO:0000259" key="1">
    <source>
        <dbReference type="SMART" id="SM00131"/>
    </source>
</evidence>
<comment type="caution">
    <text evidence="2">The sequence shown here is derived from an EMBL/GenBank/DDBJ whole genome shotgun (WGS) entry which is preliminary data.</text>
</comment>
<dbReference type="Proteomes" id="UP001608902">
    <property type="component" value="Unassembled WGS sequence"/>
</dbReference>
<dbReference type="SMART" id="SM00131">
    <property type="entry name" value="KU"/>
    <property type="match status" value="1"/>
</dbReference>
<dbReference type="EMBL" id="JBGFUD010008237">
    <property type="protein sequence ID" value="MFH4981974.1"/>
    <property type="molecule type" value="Genomic_DNA"/>
</dbReference>
<evidence type="ECO:0000313" key="3">
    <source>
        <dbReference type="Proteomes" id="UP001608902"/>
    </source>
</evidence>
<feature type="domain" description="BPTI/Kunitz inhibitor" evidence="1">
    <location>
        <begin position="63"/>
        <end position="115"/>
    </location>
</feature>
<reference evidence="2 3" key="1">
    <citation type="submission" date="2024-08" db="EMBL/GenBank/DDBJ databases">
        <title>Gnathostoma spinigerum genome.</title>
        <authorList>
            <person name="Gonzalez-Bertolin B."/>
            <person name="Monzon S."/>
            <person name="Zaballos A."/>
            <person name="Jimenez P."/>
            <person name="Dekumyoy P."/>
            <person name="Varona S."/>
            <person name="Cuesta I."/>
            <person name="Sumanam S."/>
            <person name="Adisakwattana P."/>
            <person name="Gasser R.B."/>
            <person name="Hernandez-Gonzalez A."/>
            <person name="Young N.D."/>
            <person name="Perteguer M.J."/>
        </authorList>
    </citation>
    <scope>NUCLEOTIDE SEQUENCE [LARGE SCALE GENOMIC DNA]</scope>
    <source>
        <strain evidence="2">AL3</strain>
        <tissue evidence="2">Liver</tissue>
    </source>
</reference>
<dbReference type="InterPro" id="IPR002223">
    <property type="entry name" value="Kunitz_BPTI"/>
</dbReference>
<organism evidence="2 3">
    <name type="scientific">Gnathostoma spinigerum</name>
    <dbReference type="NCBI Taxonomy" id="75299"/>
    <lineage>
        <taxon>Eukaryota</taxon>
        <taxon>Metazoa</taxon>
        <taxon>Ecdysozoa</taxon>
        <taxon>Nematoda</taxon>
        <taxon>Chromadorea</taxon>
        <taxon>Rhabditida</taxon>
        <taxon>Spirurina</taxon>
        <taxon>Gnathostomatomorpha</taxon>
        <taxon>Gnathostomatoidea</taxon>
        <taxon>Gnathostomatidae</taxon>
        <taxon>Gnathostoma</taxon>
    </lineage>
</organism>
<proteinExistence type="predicted"/>
<gene>
    <name evidence="2" type="ORF">AB6A40_008683</name>
</gene>
<accession>A0ABD6EPS6</accession>
<dbReference type="Gene3D" id="4.10.410.10">
    <property type="entry name" value="Pancreatic trypsin inhibitor Kunitz domain"/>
    <property type="match status" value="1"/>
</dbReference>
<sequence length="122" mass="13508">MIGPPVTCPLPDGVGFKVIHPQDGNPFCDSKKKDSCPDGYECIRSIGFRTSQGDGVCCPTRETACSQEVVKSPDGWLQRWYFDGTACVKFQWDPAMTNCSANNFISENHCKSYCVEAMKQNV</sequence>
<dbReference type="AlphaFoldDB" id="A0ABD6EPS6"/>
<dbReference type="Pfam" id="PF00014">
    <property type="entry name" value="Kunitz_BPTI"/>
    <property type="match status" value="1"/>
</dbReference>
<dbReference type="SUPFAM" id="SSF57362">
    <property type="entry name" value="BPTI-like"/>
    <property type="match status" value="1"/>
</dbReference>